<evidence type="ECO:0000313" key="3">
    <source>
        <dbReference type="Proteomes" id="UP000838756"/>
    </source>
</evidence>
<proteinExistence type="predicted"/>
<gene>
    <name evidence="2" type="primary">jg25671</name>
    <name evidence="2" type="ORF">PAEG_LOCUS7701</name>
</gene>
<comment type="caution">
    <text evidence="2">The sequence shown here is derived from an EMBL/GenBank/DDBJ whole genome shotgun (WGS) entry which is preliminary data.</text>
</comment>
<organism evidence="2 3">
    <name type="scientific">Pararge aegeria aegeria</name>
    <dbReference type="NCBI Taxonomy" id="348720"/>
    <lineage>
        <taxon>Eukaryota</taxon>
        <taxon>Metazoa</taxon>
        <taxon>Ecdysozoa</taxon>
        <taxon>Arthropoda</taxon>
        <taxon>Hexapoda</taxon>
        <taxon>Insecta</taxon>
        <taxon>Pterygota</taxon>
        <taxon>Neoptera</taxon>
        <taxon>Endopterygota</taxon>
        <taxon>Lepidoptera</taxon>
        <taxon>Glossata</taxon>
        <taxon>Ditrysia</taxon>
        <taxon>Papilionoidea</taxon>
        <taxon>Nymphalidae</taxon>
        <taxon>Satyrinae</taxon>
        <taxon>Satyrini</taxon>
        <taxon>Parargina</taxon>
        <taxon>Pararge</taxon>
    </lineage>
</organism>
<keyword evidence="3" id="KW-1185">Reference proteome</keyword>
<dbReference type="Proteomes" id="UP000838756">
    <property type="component" value="Unassembled WGS sequence"/>
</dbReference>
<feature type="region of interest" description="Disordered" evidence="1">
    <location>
        <begin position="57"/>
        <end position="76"/>
    </location>
</feature>
<name>A0A8S4QY65_9NEOP</name>
<dbReference type="AlphaFoldDB" id="A0A8S4QY65"/>
<evidence type="ECO:0000313" key="2">
    <source>
        <dbReference type="EMBL" id="CAH2227172.1"/>
    </source>
</evidence>
<accession>A0A8S4QY65</accession>
<dbReference type="EMBL" id="CAKXAJ010022603">
    <property type="protein sequence ID" value="CAH2227172.1"/>
    <property type="molecule type" value="Genomic_DNA"/>
</dbReference>
<evidence type="ECO:0000256" key="1">
    <source>
        <dbReference type="SAM" id="MobiDB-lite"/>
    </source>
</evidence>
<protein>
    <submittedName>
        <fullName evidence="2">Jg25671 protein</fullName>
    </submittedName>
</protein>
<reference evidence="2" key="1">
    <citation type="submission" date="2022-03" db="EMBL/GenBank/DDBJ databases">
        <authorList>
            <person name="Lindestad O."/>
        </authorList>
    </citation>
    <scope>NUCLEOTIDE SEQUENCE</scope>
</reference>
<sequence>MEKAVLGLFQDQLRNEEICRRVTSIAQRVAKLKWAGHIARRVDRRLGPKVLEWRPRTGKLGASRSPTRWTSDKKAMSNSDVDCDTKIYRKYVNNK</sequence>